<dbReference type="EMBL" id="CP029186">
    <property type="protein sequence ID" value="AWH84238.1"/>
    <property type="molecule type" value="Genomic_DNA"/>
</dbReference>
<dbReference type="OrthoDB" id="1652165at2"/>
<dbReference type="PROSITE" id="PS50835">
    <property type="entry name" value="IG_LIKE"/>
    <property type="match status" value="1"/>
</dbReference>
<protein>
    <recommendedName>
        <fullName evidence="5">Ig-like domain-containing protein</fullName>
    </recommendedName>
</protein>
<reference evidence="6 7" key="1">
    <citation type="submission" date="2018-04" db="EMBL/GenBank/DDBJ databases">
        <title>Genome sequencing of Flavobacterium sp. HYN0059.</title>
        <authorList>
            <person name="Yi H."/>
            <person name="Baek C."/>
        </authorList>
    </citation>
    <scope>NUCLEOTIDE SEQUENCE [LARGE SCALE GENOMIC DNA]</scope>
    <source>
        <strain evidence="6 7">HYN0059</strain>
    </source>
</reference>
<keyword evidence="2" id="KW-0677">Repeat</keyword>
<dbReference type="InterPro" id="IPR026444">
    <property type="entry name" value="Secre_tail"/>
</dbReference>
<dbReference type="InterPro" id="IPR036179">
    <property type="entry name" value="Ig-like_dom_sf"/>
</dbReference>
<proteinExistence type="predicted"/>
<dbReference type="Proteomes" id="UP000244929">
    <property type="component" value="Chromosome"/>
</dbReference>
<feature type="chain" id="PRO_5015503670" description="Ig-like domain-containing protein" evidence="4">
    <location>
        <begin position="26"/>
        <end position="1354"/>
    </location>
</feature>
<dbReference type="InterPro" id="IPR013783">
    <property type="entry name" value="Ig-like_fold"/>
</dbReference>
<organism evidence="6 7">
    <name type="scientific">Flavobacterium album</name>
    <dbReference type="NCBI Taxonomy" id="2175091"/>
    <lineage>
        <taxon>Bacteria</taxon>
        <taxon>Pseudomonadati</taxon>
        <taxon>Bacteroidota</taxon>
        <taxon>Flavobacteriia</taxon>
        <taxon>Flavobacteriales</taxon>
        <taxon>Flavobacteriaceae</taxon>
        <taxon>Flavobacterium</taxon>
    </lineage>
</organism>
<keyword evidence="7" id="KW-1185">Reference proteome</keyword>
<accession>A0A2S1QUZ5</accession>
<evidence type="ECO:0000313" key="6">
    <source>
        <dbReference type="EMBL" id="AWH84238.1"/>
    </source>
</evidence>
<evidence type="ECO:0000256" key="4">
    <source>
        <dbReference type="SAM" id="SignalP"/>
    </source>
</evidence>
<dbReference type="Gene3D" id="2.60.40.10">
    <property type="entry name" value="Immunoglobulins"/>
    <property type="match status" value="2"/>
</dbReference>
<evidence type="ECO:0000256" key="1">
    <source>
        <dbReference type="ARBA" id="ARBA00022729"/>
    </source>
</evidence>
<dbReference type="GO" id="GO:0016020">
    <property type="term" value="C:membrane"/>
    <property type="evidence" value="ECO:0007669"/>
    <property type="project" value="UniProtKB-SubCell"/>
</dbReference>
<dbReference type="CDD" id="cd00096">
    <property type="entry name" value="Ig"/>
    <property type="match status" value="1"/>
</dbReference>
<dbReference type="SUPFAM" id="SSF81296">
    <property type="entry name" value="E set domains"/>
    <property type="match status" value="1"/>
</dbReference>
<dbReference type="InterPro" id="IPR014756">
    <property type="entry name" value="Ig_E-set"/>
</dbReference>
<dbReference type="KEGG" id="falb:HYN59_03530"/>
<feature type="signal peptide" evidence="4">
    <location>
        <begin position="1"/>
        <end position="25"/>
    </location>
</feature>
<dbReference type="InterPro" id="IPR007110">
    <property type="entry name" value="Ig-like_dom"/>
</dbReference>
<gene>
    <name evidence="6" type="ORF">HYN59_03530</name>
</gene>
<evidence type="ECO:0000313" key="7">
    <source>
        <dbReference type="Proteomes" id="UP000244929"/>
    </source>
</evidence>
<dbReference type="NCBIfam" id="TIGR04183">
    <property type="entry name" value="Por_Secre_tail"/>
    <property type="match status" value="1"/>
</dbReference>
<dbReference type="PANTHER" id="PTHR44170">
    <property type="entry name" value="PROTEIN SIDEKICK"/>
    <property type="match status" value="1"/>
</dbReference>
<sequence>MITRFVLKNRLLTMVLLLVVSGLSAQTVTSIAPSSFTERMTITITGTGFVSGQMSVRFYTGSDYSTGSAAYVSGTSVTYVSATSLTVVVPAVVGTDLGVTTKYLRVVKSGTPVTYSPEASYSYASPASTNSASYVNQIITNYNGAWNTGSGGSYATSTVQPDTQHSLAAFRYGGVLYSTGNNSAGDTTLMSALATAGYTSGSGSTAGQYTQANWRALPINNLTGNITAGSSQYIVLGSLIDGSATTSVYTAPSVVGLGCRDVLIDGTRGLGLGTGFTNFPSTNVLSFQASNIIQGSPGDEKPDILVTQVADPDGGAYALYYFTDNAGNVVGKPVRVTTSAVTKVGTYKSDFFTLNTTTLNNAVVNGVGNPGGPTRDIRLVAYKLSDFGITEDNKAGVTKFIVLPSGTDDMAFMAYNRDSFQIPAPEITTQPVSQAVCPNGTATFTVSVAVTGSGTEQPTYQWERNGIALTNTGNYSGVTTATLTVSPVATGNYGIYRCVVTNSAGAAFSNSAYLNSVFLTYTASAATCQNVATTLTASAEGNVPQYQWYLTANDGTSTSTSGATAISGATGVTYQPPVTAAGTKNYLVRAYPNGYSCAPATSALIPVTVTASSNAGTVSENQTVCSGTTATISISGYTGTIQWESSPNNTAWAEISGATAATYTTPALTATTYYRAKVTNGICSTATSAAIVITVTTTNVWTGAVSTMWNTPGNWACGIVPTLVLNARIPVVASNRYPIIAGTDGLADCLNLTIDTGASVTMNNDGAGTIRIAGALNNSGKFDAQDGTVILIGTTGAQTVSGNSFFNNYIRNLTINNASGVTLTDVLNLTGILSPTAGQFVTGNKLTLKSNAATTAMVAQVTGSVSGTMTIERYIPARRAFRLLSSPVNGGSIHANWQEDGTDIVGWGTDITGANPAANGFDVSGSNNPSLFTFDNTGGSSWNAVTSTLTNNLVAGQPMRMLIRGDRTINQALNASAPTVTTLRSTGTIKTGDVSVTNLTQEAGKYSFIGNPYQAPVDMSAVLAGSTNLNTGFYYFWDPTLGGTPTVGQPGGRGAYVTVLLPNGVNTSGSAATKYIQANQAFFVQTLTNGPASLTFKESQKSLITNVTPRVYRTAEDNNSRIMLKMYDQSSFGLNDTPSDGLIIEFGADYSNDINAMDAPKMGNQDENVAILKGTDRYSVERRANPVLTDVIQLFNNQYRKTAYTYAVDVTGMANGLTAYLHDKLNDTLTELENEGQTVYNFTIDDTNPMSIAENRFDIVFQASVLGNEDFDSASFKVYPNPSAGSAFFIDMPSAGEKTTVGIYNMVGQQVSASLSAASGNTIKVTPVTLLSNGVYTLKISNGQKTVTKKLIIK</sequence>
<keyword evidence="3" id="KW-1015">Disulfide bond</keyword>
<dbReference type="GO" id="GO:0098609">
    <property type="term" value="P:cell-cell adhesion"/>
    <property type="evidence" value="ECO:0007669"/>
    <property type="project" value="TreeGrafter"/>
</dbReference>
<keyword evidence="1 4" id="KW-0732">Signal</keyword>
<feature type="domain" description="Ig-like" evidence="5">
    <location>
        <begin position="425"/>
        <end position="515"/>
    </location>
</feature>
<dbReference type="Pfam" id="PF18962">
    <property type="entry name" value="Por_Secre_tail"/>
    <property type="match status" value="1"/>
</dbReference>
<name>A0A2S1QUZ5_9FLAO</name>
<dbReference type="PANTHER" id="PTHR44170:SF6">
    <property type="entry name" value="CONTACTIN"/>
    <property type="match status" value="1"/>
</dbReference>
<dbReference type="SUPFAM" id="SSF48726">
    <property type="entry name" value="Immunoglobulin"/>
    <property type="match status" value="1"/>
</dbReference>
<evidence type="ECO:0000256" key="2">
    <source>
        <dbReference type="ARBA" id="ARBA00022737"/>
    </source>
</evidence>
<dbReference type="Pfam" id="PF13927">
    <property type="entry name" value="Ig_3"/>
    <property type="match status" value="1"/>
</dbReference>
<evidence type="ECO:0000259" key="5">
    <source>
        <dbReference type="PROSITE" id="PS50835"/>
    </source>
</evidence>
<evidence type="ECO:0000256" key="3">
    <source>
        <dbReference type="ARBA" id="ARBA00023157"/>
    </source>
</evidence>